<comment type="caution">
    <text evidence="2">The sequence shown here is derived from an EMBL/GenBank/DDBJ whole genome shotgun (WGS) entry which is preliminary data.</text>
</comment>
<dbReference type="Proteomes" id="UP001316087">
    <property type="component" value="Unassembled WGS sequence"/>
</dbReference>
<name>A0ABS9UGI1_9BACL</name>
<accession>A0ABS9UGI1</accession>
<keyword evidence="3" id="KW-1185">Reference proteome</keyword>
<organism evidence="2 3">
    <name type="scientific">Solibacillus palustris</name>
    <dbReference type="NCBI Taxonomy" id="2908203"/>
    <lineage>
        <taxon>Bacteria</taxon>
        <taxon>Bacillati</taxon>
        <taxon>Bacillota</taxon>
        <taxon>Bacilli</taxon>
        <taxon>Bacillales</taxon>
        <taxon>Caryophanaceae</taxon>
        <taxon>Solibacillus</taxon>
    </lineage>
</organism>
<reference evidence="2 3" key="1">
    <citation type="submission" date="2022-03" db="EMBL/GenBank/DDBJ databases">
        <authorList>
            <person name="Jo J.-H."/>
            <person name="Im W.-T."/>
        </authorList>
    </citation>
    <scope>NUCLEOTIDE SEQUENCE [LARGE SCALE GENOMIC DNA]</scope>
    <source>
        <strain evidence="2 3">MA9</strain>
    </source>
</reference>
<evidence type="ECO:0000313" key="3">
    <source>
        <dbReference type="Proteomes" id="UP001316087"/>
    </source>
</evidence>
<proteinExistence type="predicted"/>
<feature type="signal peptide" evidence="1">
    <location>
        <begin position="1"/>
        <end position="18"/>
    </location>
</feature>
<keyword evidence="1" id="KW-0732">Signal</keyword>
<dbReference type="EMBL" id="JAKZFC010000007">
    <property type="protein sequence ID" value="MCH7323353.1"/>
    <property type="molecule type" value="Genomic_DNA"/>
</dbReference>
<evidence type="ECO:0000256" key="1">
    <source>
        <dbReference type="SAM" id="SignalP"/>
    </source>
</evidence>
<dbReference type="PROSITE" id="PS51257">
    <property type="entry name" value="PROKAR_LIPOPROTEIN"/>
    <property type="match status" value="1"/>
</dbReference>
<evidence type="ECO:0000313" key="2">
    <source>
        <dbReference type="EMBL" id="MCH7323353.1"/>
    </source>
</evidence>
<protein>
    <recommendedName>
        <fullName evidence="4">DUF3221 domain-containing protein</fullName>
    </recommendedName>
</protein>
<sequence length="114" mass="12788">MKKAITISLIFISIILSGCNSINLSDAEFTNVTPAEIKMDNITYLLTDEVLTTNEVEDQIGKVTQIQVLVSYSEDQNPFKNPSKIFKVKDRSVEKAIAIQVNDKLYLANIDESF</sequence>
<evidence type="ECO:0008006" key="4">
    <source>
        <dbReference type="Google" id="ProtNLM"/>
    </source>
</evidence>
<gene>
    <name evidence="2" type="ORF">LZ480_15870</name>
</gene>
<dbReference type="RefSeq" id="WP_241370525.1">
    <property type="nucleotide sequence ID" value="NZ_JAKZFC010000007.1"/>
</dbReference>
<feature type="chain" id="PRO_5046190921" description="DUF3221 domain-containing protein" evidence="1">
    <location>
        <begin position="19"/>
        <end position="114"/>
    </location>
</feature>